<proteinExistence type="predicted"/>
<name>A0ABV1GEC5_9FIRM</name>
<organism evidence="1 2">
    <name type="scientific">Ruthenibacterium intestinale</name>
    <dbReference type="NCBI Taxonomy" id="3133163"/>
    <lineage>
        <taxon>Bacteria</taxon>
        <taxon>Bacillati</taxon>
        <taxon>Bacillota</taxon>
        <taxon>Clostridia</taxon>
        <taxon>Eubacteriales</taxon>
        <taxon>Oscillospiraceae</taxon>
        <taxon>Ruthenibacterium</taxon>
    </lineage>
</organism>
<protein>
    <submittedName>
        <fullName evidence="1">Surface carbohydrate biosynthesis protein</fullName>
    </submittedName>
</protein>
<evidence type="ECO:0000313" key="2">
    <source>
        <dbReference type="Proteomes" id="UP001477672"/>
    </source>
</evidence>
<dbReference type="SUPFAM" id="SSF53756">
    <property type="entry name" value="UDP-Glycosyltransferase/glycogen phosphorylase"/>
    <property type="match status" value="1"/>
</dbReference>
<dbReference type="InterPro" id="IPR030906">
    <property type="entry name" value="Surf_polysacc"/>
</dbReference>
<reference evidence="1 2" key="1">
    <citation type="submission" date="2024-03" db="EMBL/GenBank/DDBJ databases">
        <title>Human intestinal bacterial collection.</title>
        <authorList>
            <person name="Pauvert C."/>
            <person name="Hitch T.C.A."/>
            <person name="Clavel T."/>
        </authorList>
    </citation>
    <scope>NUCLEOTIDE SEQUENCE [LARGE SCALE GENOMIC DNA]</scope>
    <source>
        <strain evidence="1 2">CLA-JM-H11</strain>
    </source>
</reference>
<comment type="caution">
    <text evidence="1">The sequence shown here is derived from an EMBL/GenBank/DDBJ whole genome shotgun (WGS) entry which is preliminary data.</text>
</comment>
<sequence length="437" mass="51178">MSLDFLILYEHVVREYESLLLLKLELERRGYTVAIHQLLDRKKLKYFTWKKPRVLVSSCMYDDEAINSHVYNNVGVCNRVVNLHWEQMLSDTQEAAPWFNFNGNAKKCVQTCWGELTRQRLIAHDVPERNCPVTGAVMMDFLRPEFQGYFKTKEQLCRDFGLDPDKKLMLYISSFGYGSMSEQEVQELSKMAGEDFTQFARTNRESMAETLRWFDEYLTGHPEVELVYRRHPSEWNSPALDALQKKHANFHVIFADSVKQWIVAADQIFIWMSTAIAEVYFAGKSCHILRPQPIEHEYDPVIYKGGRYVETYEEFCAAAEQEDAPFPIDKDLIEGYFDKNETPSYIRMADLLEDVYKNEPRDLPFSPPYKPHFNLLKFCALVGIHMMYAVKLNPKVFRRICPPFADFAGRIYGYVDKAHISKAEIARMEEKIRPFVH</sequence>
<gene>
    <name evidence="1" type="ORF">WMO24_07160</name>
</gene>
<evidence type="ECO:0000313" key="1">
    <source>
        <dbReference type="EMBL" id="MEQ2520205.1"/>
    </source>
</evidence>
<dbReference type="NCBIfam" id="TIGR04396">
    <property type="entry name" value="surf_polysacc"/>
    <property type="match status" value="1"/>
</dbReference>
<keyword evidence="2" id="KW-1185">Reference proteome</keyword>
<dbReference type="EMBL" id="JBBMFA010000084">
    <property type="protein sequence ID" value="MEQ2520205.1"/>
    <property type="molecule type" value="Genomic_DNA"/>
</dbReference>
<dbReference type="RefSeq" id="WP_349215671.1">
    <property type="nucleotide sequence ID" value="NZ_JBBMFA010000084.1"/>
</dbReference>
<dbReference type="Proteomes" id="UP001477672">
    <property type="component" value="Unassembled WGS sequence"/>
</dbReference>
<accession>A0ABV1GEC5</accession>